<dbReference type="InterPro" id="IPR009057">
    <property type="entry name" value="Homeodomain-like_sf"/>
</dbReference>
<dbReference type="Pfam" id="PF00440">
    <property type="entry name" value="TetR_N"/>
    <property type="match status" value="1"/>
</dbReference>
<dbReference type="PROSITE" id="PS50977">
    <property type="entry name" value="HTH_TETR_2"/>
    <property type="match status" value="1"/>
</dbReference>
<evidence type="ECO:0000256" key="1">
    <source>
        <dbReference type="ARBA" id="ARBA00023015"/>
    </source>
</evidence>
<dbReference type="InterPro" id="IPR036271">
    <property type="entry name" value="Tet_transcr_reg_TetR-rel_C_sf"/>
</dbReference>
<dbReference type="SUPFAM" id="SSF46689">
    <property type="entry name" value="Homeodomain-like"/>
    <property type="match status" value="1"/>
</dbReference>
<keyword evidence="3" id="KW-0804">Transcription</keyword>
<dbReference type="Proteomes" id="UP001519887">
    <property type="component" value="Unassembled WGS sequence"/>
</dbReference>
<dbReference type="SUPFAM" id="SSF48498">
    <property type="entry name" value="Tetracyclin repressor-like, C-terminal domain"/>
    <property type="match status" value="1"/>
</dbReference>
<name>A0ABS7C4Z6_9BACL</name>
<evidence type="ECO:0000256" key="4">
    <source>
        <dbReference type="PROSITE-ProRule" id="PRU00335"/>
    </source>
</evidence>
<gene>
    <name evidence="6" type="ORF">K0U00_18240</name>
</gene>
<dbReference type="InterPro" id="IPR054156">
    <property type="entry name" value="YxaF_TetR_C"/>
</dbReference>
<keyword evidence="2 4" id="KW-0238">DNA-binding</keyword>
<evidence type="ECO:0000313" key="7">
    <source>
        <dbReference type="Proteomes" id="UP001519887"/>
    </source>
</evidence>
<proteinExistence type="predicted"/>
<dbReference type="EMBL" id="JAHZIK010000469">
    <property type="protein sequence ID" value="MBW7455972.1"/>
    <property type="molecule type" value="Genomic_DNA"/>
</dbReference>
<dbReference type="Gene3D" id="1.10.357.10">
    <property type="entry name" value="Tetracycline Repressor, domain 2"/>
    <property type="match status" value="1"/>
</dbReference>
<dbReference type="InterPro" id="IPR001647">
    <property type="entry name" value="HTH_TetR"/>
</dbReference>
<keyword evidence="7" id="KW-1185">Reference proteome</keyword>
<dbReference type="RefSeq" id="WP_210043847.1">
    <property type="nucleotide sequence ID" value="NZ_JBHLVU010000001.1"/>
</dbReference>
<accession>A0ABS7C4Z6</accession>
<protein>
    <submittedName>
        <fullName evidence="6">TetR/AcrR family transcriptional regulator</fullName>
    </submittedName>
</protein>
<feature type="domain" description="HTH tetR-type" evidence="5">
    <location>
        <begin position="3"/>
        <end position="63"/>
    </location>
</feature>
<dbReference type="PANTHER" id="PTHR47506:SF3">
    <property type="entry name" value="HTH-TYPE TRANSCRIPTIONAL REGULATOR LMRA"/>
    <property type="match status" value="1"/>
</dbReference>
<evidence type="ECO:0000259" key="5">
    <source>
        <dbReference type="PROSITE" id="PS50977"/>
    </source>
</evidence>
<organism evidence="6 7">
    <name type="scientific">Paenibacillus sepulcri</name>
    <dbReference type="NCBI Taxonomy" id="359917"/>
    <lineage>
        <taxon>Bacteria</taxon>
        <taxon>Bacillati</taxon>
        <taxon>Bacillota</taxon>
        <taxon>Bacilli</taxon>
        <taxon>Bacillales</taxon>
        <taxon>Paenibacillaceae</taxon>
        <taxon>Paenibacillus</taxon>
    </lineage>
</organism>
<reference evidence="6 7" key="1">
    <citation type="submission" date="2021-07" db="EMBL/GenBank/DDBJ databases">
        <title>Paenibacillus radiodurans sp. nov., isolated from the southeastern edge of Tengger Desert.</title>
        <authorList>
            <person name="Zhang G."/>
        </authorList>
    </citation>
    <scope>NUCLEOTIDE SEQUENCE [LARGE SCALE GENOMIC DNA]</scope>
    <source>
        <strain evidence="6 7">CCM 7311</strain>
    </source>
</reference>
<sequence length="192" mass="21444">MDKSARERFIEATTRLIEMHGYHGTGLNQIIKEGGAPRGSLYHHFPNGKEELVSEAIDKLGQGVAEQTRRILNNADSLTEGVYAIFLFLAKKFDDSDCVIAGSIASVALETSHISEKLRETCKRTYDSWKSAYEDMLLEHGFSASRAAQISTFITASIDGAIILCRINRSSEPLMQIAREIRILLEHTRDVE</sequence>
<dbReference type="PANTHER" id="PTHR47506">
    <property type="entry name" value="TRANSCRIPTIONAL REGULATORY PROTEIN"/>
    <property type="match status" value="1"/>
</dbReference>
<feature type="DNA-binding region" description="H-T-H motif" evidence="4">
    <location>
        <begin position="26"/>
        <end position="45"/>
    </location>
</feature>
<dbReference type="Pfam" id="PF21993">
    <property type="entry name" value="TetR_C_13_2"/>
    <property type="match status" value="1"/>
</dbReference>
<keyword evidence="1" id="KW-0805">Transcription regulation</keyword>
<evidence type="ECO:0000256" key="2">
    <source>
        <dbReference type="ARBA" id="ARBA00023125"/>
    </source>
</evidence>
<evidence type="ECO:0000256" key="3">
    <source>
        <dbReference type="ARBA" id="ARBA00023163"/>
    </source>
</evidence>
<evidence type="ECO:0000313" key="6">
    <source>
        <dbReference type="EMBL" id="MBW7455972.1"/>
    </source>
</evidence>
<comment type="caution">
    <text evidence="6">The sequence shown here is derived from an EMBL/GenBank/DDBJ whole genome shotgun (WGS) entry which is preliminary data.</text>
</comment>